<dbReference type="InterPro" id="IPR043502">
    <property type="entry name" value="DNA/RNA_pol_sf"/>
</dbReference>
<dbReference type="SUPFAM" id="SSF56672">
    <property type="entry name" value="DNA/RNA polymerases"/>
    <property type="match status" value="1"/>
</dbReference>
<dbReference type="PANTHER" id="PTHR31511">
    <property type="entry name" value="PROTEIN CBG23764"/>
    <property type="match status" value="1"/>
</dbReference>
<evidence type="ECO:0000313" key="2">
    <source>
        <dbReference type="Proteomes" id="UP000053097"/>
    </source>
</evidence>
<protein>
    <submittedName>
        <fullName evidence="1">Uncharacterized protein</fullName>
    </submittedName>
</protein>
<dbReference type="Proteomes" id="UP000053097">
    <property type="component" value="Unassembled WGS sequence"/>
</dbReference>
<dbReference type="GO" id="GO:0071897">
    <property type="term" value="P:DNA biosynthetic process"/>
    <property type="evidence" value="ECO:0007669"/>
    <property type="project" value="UniProtKB-ARBA"/>
</dbReference>
<proteinExistence type="predicted"/>
<sequence>MRIIRSEFRHLSEDDFELLTRKGVFPYVYVDSAERLLETCLPPRESFHSSLIDDTVTNFHSRAVFGKNLLAVELRRLKATFNRPIYVGMCILDISKTRLYEFHYEYMAPLYGDRCRIMYTDTDSLKYHIECEDAYRFQETGSVNNRSRSLSASNDNEQLDVLQSFIGNNVWCGMIDTYLIGPLFLERNLNAQMYEGLLVDQIIPAIQNIFPNNYEQNMVST</sequence>
<dbReference type="STRING" id="2015173.A0A026W6C7"/>
<dbReference type="AlphaFoldDB" id="A0A026W6C7"/>
<evidence type="ECO:0000313" key="1">
    <source>
        <dbReference type="EMBL" id="EZA51568.1"/>
    </source>
</evidence>
<reference evidence="1 2" key="1">
    <citation type="journal article" date="2014" name="Curr. Biol.">
        <title>The genome of the clonal raider ant Cerapachys biroi.</title>
        <authorList>
            <person name="Oxley P.R."/>
            <person name="Ji L."/>
            <person name="Fetter-Pruneda I."/>
            <person name="McKenzie S.K."/>
            <person name="Li C."/>
            <person name="Hu H."/>
            <person name="Zhang G."/>
            <person name="Kronauer D.J."/>
        </authorList>
    </citation>
    <scope>NUCLEOTIDE SEQUENCE [LARGE SCALE GENOMIC DNA]</scope>
</reference>
<accession>A0A026W6C7</accession>
<dbReference type="EMBL" id="KK107377">
    <property type="protein sequence ID" value="EZA51568.1"/>
    <property type="molecule type" value="Genomic_DNA"/>
</dbReference>
<name>A0A026W6C7_OOCBI</name>
<dbReference type="PANTHER" id="PTHR31511:SF12">
    <property type="entry name" value="RHO TERMINATION FACTOR N-TERMINAL DOMAIN-CONTAINING PROTEIN"/>
    <property type="match status" value="1"/>
</dbReference>
<organism evidence="1 2">
    <name type="scientific">Ooceraea biroi</name>
    <name type="common">Clonal raider ant</name>
    <name type="synonym">Cerapachys biroi</name>
    <dbReference type="NCBI Taxonomy" id="2015173"/>
    <lineage>
        <taxon>Eukaryota</taxon>
        <taxon>Metazoa</taxon>
        <taxon>Ecdysozoa</taxon>
        <taxon>Arthropoda</taxon>
        <taxon>Hexapoda</taxon>
        <taxon>Insecta</taxon>
        <taxon>Pterygota</taxon>
        <taxon>Neoptera</taxon>
        <taxon>Endopterygota</taxon>
        <taxon>Hymenoptera</taxon>
        <taxon>Apocrita</taxon>
        <taxon>Aculeata</taxon>
        <taxon>Formicoidea</taxon>
        <taxon>Formicidae</taxon>
        <taxon>Dorylinae</taxon>
        <taxon>Ooceraea</taxon>
    </lineage>
</organism>
<keyword evidence="2" id="KW-1185">Reference proteome</keyword>
<gene>
    <name evidence="1" type="ORF">X777_09749</name>
</gene>